<evidence type="ECO:0000313" key="7">
    <source>
        <dbReference type="EMBL" id="CAB4780402.1"/>
    </source>
</evidence>
<evidence type="ECO:0000313" key="8">
    <source>
        <dbReference type="EMBL" id="CAB4794363.1"/>
    </source>
</evidence>
<dbReference type="Pfam" id="PF07811">
    <property type="entry name" value="TadE"/>
    <property type="match status" value="1"/>
</dbReference>
<dbReference type="EMBL" id="CAEUNJ010000001">
    <property type="protein sequence ID" value="CAB4370146.1"/>
    <property type="molecule type" value="Genomic_DNA"/>
</dbReference>
<evidence type="ECO:0000313" key="10">
    <source>
        <dbReference type="EMBL" id="CAB5076501.1"/>
    </source>
</evidence>
<feature type="domain" description="TadE-like" evidence="2">
    <location>
        <begin position="10"/>
        <end position="52"/>
    </location>
</feature>
<dbReference type="EMBL" id="CAESAL010000100">
    <property type="protein sequence ID" value="CAB4346296.1"/>
    <property type="molecule type" value="Genomic_DNA"/>
</dbReference>
<evidence type="ECO:0000313" key="6">
    <source>
        <dbReference type="EMBL" id="CAB4612764.1"/>
    </source>
</evidence>
<keyword evidence="1" id="KW-0472">Membrane</keyword>
<evidence type="ECO:0000313" key="4">
    <source>
        <dbReference type="EMBL" id="CAB4370146.1"/>
    </source>
</evidence>
<evidence type="ECO:0000313" key="5">
    <source>
        <dbReference type="EMBL" id="CAB4600119.1"/>
    </source>
</evidence>
<keyword evidence="1" id="KW-0812">Transmembrane</keyword>
<dbReference type="EMBL" id="CAEZTY010000117">
    <property type="protein sequence ID" value="CAB4600119.1"/>
    <property type="molecule type" value="Genomic_DNA"/>
</dbReference>
<dbReference type="EMBL" id="CAFBNJ010000158">
    <property type="protein sequence ID" value="CAB4965761.1"/>
    <property type="molecule type" value="Genomic_DNA"/>
</dbReference>
<dbReference type="EMBL" id="CAFAAM010000015">
    <property type="protein sequence ID" value="CAB4794363.1"/>
    <property type="molecule type" value="Genomic_DNA"/>
</dbReference>
<accession>A0A6J6GJN3</accession>
<keyword evidence="1" id="KW-1133">Transmembrane helix</keyword>
<name>A0A6J6GJN3_9ZZZZ</name>
<protein>
    <submittedName>
        <fullName evidence="5">Unannotated protein</fullName>
    </submittedName>
</protein>
<reference evidence="5" key="1">
    <citation type="submission" date="2020-05" db="EMBL/GenBank/DDBJ databases">
        <authorList>
            <person name="Chiriac C."/>
            <person name="Salcher M."/>
            <person name="Ghai R."/>
            <person name="Kavagutti S V."/>
        </authorList>
    </citation>
    <scope>NUCLEOTIDE SEQUENCE</scope>
</reference>
<evidence type="ECO:0000313" key="3">
    <source>
        <dbReference type="EMBL" id="CAB4346296.1"/>
    </source>
</evidence>
<dbReference type="EMBL" id="CAFBRD010000031">
    <property type="protein sequence ID" value="CAB5076501.1"/>
    <property type="molecule type" value="Genomic_DNA"/>
</dbReference>
<dbReference type="InterPro" id="IPR012495">
    <property type="entry name" value="TadE-like_dom"/>
</dbReference>
<dbReference type="AlphaFoldDB" id="A0A6J6GJN3"/>
<proteinExistence type="predicted"/>
<dbReference type="EMBL" id="CAEZVC010000004">
    <property type="protein sequence ID" value="CAB4612764.1"/>
    <property type="molecule type" value="Genomic_DNA"/>
</dbReference>
<dbReference type="EMBL" id="CAFAAD010000002">
    <property type="protein sequence ID" value="CAB4780402.1"/>
    <property type="molecule type" value="Genomic_DNA"/>
</dbReference>
<gene>
    <name evidence="5" type="ORF">UFOPK1762_01869</name>
    <name evidence="6" type="ORF">UFOPK1906_00157</name>
    <name evidence="7" type="ORF">UFOPK2969_00042</name>
    <name evidence="8" type="ORF">UFOPK3010_00204</name>
    <name evidence="3" type="ORF">UFOPK3331_01801</name>
    <name evidence="9" type="ORF">UFOPK3785_01939</name>
    <name evidence="4" type="ORF">UFOPK4201_00028</name>
    <name evidence="10" type="ORF">UFOPK4371_00755</name>
</gene>
<evidence type="ECO:0000313" key="9">
    <source>
        <dbReference type="EMBL" id="CAB4965761.1"/>
    </source>
</evidence>
<evidence type="ECO:0000259" key="2">
    <source>
        <dbReference type="Pfam" id="PF07811"/>
    </source>
</evidence>
<organism evidence="5">
    <name type="scientific">freshwater metagenome</name>
    <dbReference type="NCBI Taxonomy" id="449393"/>
    <lineage>
        <taxon>unclassified sequences</taxon>
        <taxon>metagenomes</taxon>
        <taxon>ecological metagenomes</taxon>
    </lineage>
</organism>
<feature type="transmembrane region" description="Helical" evidence="1">
    <location>
        <begin position="16"/>
        <end position="37"/>
    </location>
</feature>
<evidence type="ECO:0000256" key="1">
    <source>
        <dbReference type="SAM" id="Phobius"/>
    </source>
</evidence>
<sequence>MNKTRWGDHGQSTVEFALVLPLVALVVLFIVQAGFVVRDQVLVSHAAREGARAAAVSDADRTGAAIVAAKRAGELRVDQISGEVTMLEGGETVRVVISYRSVTDMPIIGILLPDIDLHATVVMRVESAGKHGLQ</sequence>